<dbReference type="PANTHER" id="PTHR33463">
    <property type="entry name" value="NB-ARC DOMAIN-CONTAINING PROTEIN-RELATED"/>
    <property type="match status" value="1"/>
</dbReference>
<organism evidence="5 6">
    <name type="scientific">Nepenthes gracilis</name>
    <name type="common">Slender pitcher plant</name>
    <dbReference type="NCBI Taxonomy" id="150966"/>
    <lineage>
        <taxon>Eukaryota</taxon>
        <taxon>Viridiplantae</taxon>
        <taxon>Streptophyta</taxon>
        <taxon>Embryophyta</taxon>
        <taxon>Tracheophyta</taxon>
        <taxon>Spermatophyta</taxon>
        <taxon>Magnoliopsida</taxon>
        <taxon>eudicotyledons</taxon>
        <taxon>Gunneridae</taxon>
        <taxon>Pentapetalae</taxon>
        <taxon>Caryophyllales</taxon>
        <taxon>Nepenthaceae</taxon>
        <taxon>Nepenthes</taxon>
    </lineage>
</organism>
<comment type="caution">
    <text evidence="5">The sequence shown here is derived from an EMBL/GenBank/DDBJ whole genome shotgun (WGS) entry which is preliminary data.</text>
</comment>
<sequence length="397" mass="43839">MGSILSCSVSLDSVISQICNHIALQVSPITSLADRLRALRTALQELEAGQNDVQRRVDVAERGGHLKRLDQVQVWLSAVEALIAEAHALIEAATQENNNKCLGGCCPRNCTSTYKLGKKMAKKMEQILASTSKGQFDVVAERLPLVPVNIRPSEPLVGFESLFERVWRFLEDEQVAIIGLYGMGGVGKTALLTQIHNTLASSPHDFDHLIWVNVSTNQSLEGIQEKIGKKIGLDEPEWANQSMEEKYEDISRVLHGKKFVLLLDNLWEQLDLSKAGVPLPSEQNGSKIVFTTRSEIVCAQMDAQKKIKLDCLGPTESWELFRKKVGDDSINCHPDIPELAKIVATECGGLPLALITIGRAMACKRSPQEWSHVITTLKNSATEFPDEALELVPDELE</sequence>
<feature type="coiled-coil region" evidence="3">
    <location>
        <begin position="29"/>
        <end position="96"/>
    </location>
</feature>
<dbReference type="AlphaFoldDB" id="A0AAD3RYJ3"/>
<dbReference type="GO" id="GO:0005524">
    <property type="term" value="F:ATP binding"/>
    <property type="evidence" value="ECO:0007669"/>
    <property type="project" value="UniProtKB-KW"/>
</dbReference>
<dbReference type="PANTHER" id="PTHR33463:SF220">
    <property type="entry name" value="NB-ARC DOMAIN-CONTAINING PROTEIN"/>
    <property type="match status" value="1"/>
</dbReference>
<evidence type="ECO:0000256" key="2">
    <source>
        <dbReference type="ARBA" id="ARBA00022840"/>
    </source>
</evidence>
<evidence type="ECO:0000259" key="4">
    <source>
        <dbReference type="Pfam" id="PF00931"/>
    </source>
</evidence>
<feature type="domain" description="NB-ARC" evidence="4">
    <location>
        <begin position="160"/>
        <end position="328"/>
    </location>
</feature>
<dbReference type="InterPro" id="IPR042197">
    <property type="entry name" value="Apaf_helical"/>
</dbReference>
<proteinExistence type="predicted"/>
<dbReference type="InterPro" id="IPR050905">
    <property type="entry name" value="Plant_NBS-LRR"/>
</dbReference>
<keyword evidence="2" id="KW-0547">Nucleotide-binding</keyword>
<dbReference type="Proteomes" id="UP001279734">
    <property type="component" value="Unassembled WGS sequence"/>
</dbReference>
<protein>
    <recommendedName>
        <fullName evidence="4">NB-ARC domain-containing protein</fullName>
    </recommendedName>
</protein>
<keyword evidence="1" id="KW-0611">Plant defense</keyword>
<dbReference type="SUPFAM" id="SSF52540">
    <property type="entry name" value="P-loop containing nucleoside triphosphate hydrolases"/>
    <property type="match status" value="1"/>
</dbReference>
<dbReference type="FunFam" id="1.10.8.430:FF:000003">
    <property type="entry name" value="Probable disease resistance protein At5g66910"/>
    <property type="match status" value="1"/>
</dbReference>
<dbReference type="GO" id="GO:0043531">
    <property type="term" value="F:ADP binding"/>
    <property type="evidence" value="ECO:0007669"/>
    <property type="project" value="InterPro"/>
</dbReference>
<reference evidence="5" key="1">
    <citation type="submission" date="2023-05" db="EMBL/GenBank/DDBJ databases">
        <title>Nepenthes gracilis genome sequencing.</title>
        <authorList>
            <person name="Fukushima K."/>
        </authorList>
    </citation>
    <scope>NUCLEOTIDE SEQUENCE</scope>
    <source>
        <strain evidence="5">SING2019-196</strain>
    </source>
</reference>
<evidence type="ECO:0000313" key="5">
    <source>
        <dbReference type="EMBL" id="GMH01083.1"/>
    </source>
</evidence>
<dbReference type="InterPro" id="IPR002182">
    <property type="entry name" value="NB-ARC"/>
</dbReference>
<dbReference type="FunFam" id="3.40.50.300:FF:001091">
    <property type="entry name" value="Probable disease resistance protein At1g61300"/>
    <property type="match status" value="1"/>
</dbReference>
<dbReference type="PRINTS" id="PR00364">
    <property type="entry name" value="DISEASERSIST"/>
</dbReference>
<dbReference type="EMBL" id="BSYO01000002">
    <property type="protein sequence ID" value="GMH01083.1"/>
    <property type="molecule type" value="Genomic_DNA"/>
</dbReference>
<dbReference type="Pfam" id="PF00931">
    <property type="entry name" value="NB-ARC"/>
    <property type="match status" value="1"/>
</dbReference>
<evidence type="ECO:0000313" key="6">
    <source>
        <dbReference type="Proteomes" id="UP001279734"/>
    </source>
</evidence>
<keyword evidence="6" id="KW-1185">Reference proteome</keyword>
<keyword evidence="3" id="KW-0175">Coiled coil</keyword>
<keyword evidence="2" id="KW-0067">ATP-binding</keyword>
<accession>A0AAD3RYJ3</accession>
<dbReference type="GO" id="GO:0006952">
    <property type="term" value="P:defense response"/>
    <property type="evidence" value="ECO:0007669"/>
    <property type="project" value="UniProtKB-KW"/>
</dbReference>
<dbReference type="Gene3D" id="1.10.8.430">
    <property type="entry name" value="Helical domain of apoptotic protease-activating factors"/>
    <property type="match status" value="1"/>
</dbReference>
<gene>
    <name evidence="5" type="ORF">Nepgr_002922</name>
</gene>
<name>A0AAD3RYJ3_NEPGR</name>
<dbReference type="Gene3D" id="3.40.50.300">
    <property type="entry name" value="P-loop containing nucleotide triphosphate hydrolases"/>
    <property type="match status" value="1"/>
</dbReference>
<evidence type="ECO:0000256" key="1">
    <source>
        <dbReference type="ARBA" id="ARBA00022821"/>
    </source>
</evidence>
<dbReference type="InterPro" id="IPR027417">
    <property type="entry name" value="P-loop_NTPase"/>
</dbReference>
<evidence type="ECO:0000256" key="3">
    <source>
        <dbReference type="SAM" id="Coils"/>
    </source>
</evidence>